<dbReference type="EMBL" id="BAAAGE010000001">
    <property type="protein sequence ID" value="GAA0714383.1"/>
    <property type="molecule type" value="Genomic_DNA"/>
</dbReference>
<accession>A0ABN1IJH1</accession>
<sequence length="52" mass="5711">MTIKYNGNSNTILLSKSNFLLDLNIFTTPSIIETIKKGVGRLIPKGSNKNAM</sequence>
<comment type="caution">
    <text evidence="1">The sequence shown here is derived from an EMBL/GenBank/DDBJ whole genome shotgun (WGS) entry which is preliminary data.</text>
</comment>
<dbReference type="Proteomes" id="UP001501758">
    <property type="component" value="Unassembled WGS sequence"/>
</dbReference>
<reference evidence="1 2" key="1">
    <citation type="journal article" date="2019" name="Int. J. Syst. Evol. Microbiol.">
        <title>The Global Catalogue of Microorganisms (GCM) 10K type strain sequencing project: providing services to taxonomists for standard genome sequencing and annotation.</title>
        <authorList>
            <consortium name="The Broad Institute Genomics Platform"/>
            <consortium name="The Broad Institute Genome Sequencing Center for Infectious Disease"/>
            <person name="Wu L."/>
            <person name="Ma J."/>
        </authorList>
    </citation>
    <scope>NUCLEOTIDE SEQUENCE [LARGE SCALE GENOMIC DNA]</scope>
    <source>
        <strain evidence="1 2">JCM 15974</strain>
    </source>
</reference>
<proteinExistence type="predicted"/>
<protein>
    <submittedName>
        <fullName evidence="1">Uncharacterized protein</fullName>
    </submittedName>
</protein>
<evidence type="ECO:0000313" key="1">
    <source>
        <dbReference type="EMBL" id="GAA0714383.1"/>
    </source>
</evidence>
<name>A0ABN1IJH1_9FLAO</name>
<gene>
    <name evidence="1" type="ORF">GCM10009430_07500</name>
</gene>
<evidence type="ECO:0000313" key="2">
    <source>
        <dbReference type="Proteomes" id="UP001501758"/>
    </source>
</evidence>
<keyword evidence="2" id="KW-1185">Reference proteome</keyword>
<organism evidence="1 2">
    <name type="scientific">Aquimarina litoralis</name>
    <dbReference type="NCBI Taxonomy" id="584605"/>
    <lineage>
        <taxon>Bacteria</taxon>
        <taxon>Pseudomonadati</taxon>
        <taxon>Bacteroidota</taxon>
        <taxon>Flavobacteriia</taxon>
        <taxon>Flavobacteriales</taxon>
        <taxon>Flavobacteriaceae</taxon>
        <taxon>Aquimarina</taxon>
    </lineage>
</organism>